<gene>
    <name evidence="2" type="ORF">GCM10009727_00220</name>
</gene>
<accession>A0ABN2XV83</accession>
<feature type="compositionally biased region" description="Basic and acidic residues" evidence="1">
    <location>
        <begin position="209"/>
        <end position="229"/>
    </location>
</feature>
<sequence>MEVCDADDGSLDEDPWRRGRCRGAWPVTGRPVEPPAPDPKMVRAARVHLTGRYAKGVQVLLWETYERPMPDVDAIEAVIKAAEDGTAIGPDLAAALVLAQAVRLDADRREFRLLNAARDAGLEAEAIATVLDLPGAHAAREHIDHLVRRASRPVAAVSEGPPLRSGSTGPDEDRRSRRRGQRAQHAAHNGQARGGEGQGRDGAASAAETTREGSSKEEVPRGAVDDRRP</sequence>
<dbReference type="Proteomes" id="UP001501020">
    <property type="component" value="Unassembled WGS sequence"/>
</dbReference>
<evidence type="ECO:0000313" key="3">
    <source>
        <dbReference type="Proteomes" id="UP001501020"/>
    </source>
</evidence>
<evidence type="ECO:0008006" key="4">
    <source>
        <dbReference type="Google" id="ProtNLM"/>
    </source>
</evidence>
<protein>
    <recommendedName>
        <fullName evidence="4">ANTAR domain-containing protein</fullName>
    </recommendedName>
</protein>
<name>A0ABN2XV83_9ACTN</name>
<dbReference type="EMBL" id="BAAAMR010000001">
    <property type="protein sequence ID" value="GAA2117721.1"/>
    <property type="molecule type" value="Genomic_DNA"/>
</dbReference>
<feature type="region of interest" description="Disordered" evidence="1">
    <location>
        <begin position="151"/>
        <end position="229"/>
    </location>
</feature>
<keyword evidence="3" id="KW-1185">Reference proteome</keyword>
<organism evidence="2 3">
    <name type="scientific">Actinomadura napierensis</name>
    <dbReference type="NCBI Taxonomy" id="267854"/>
    <lineage>
        <taxon>Bacteria</taxon>
        <taxon>Bacillati</taxon>
        <taxon>Actinomycetota</taxon>
        <taxon>Actinomycetes</taxon>
        <taxon>Streptosporangiales</taxon>
        <taxon>Thermomonosporaceae</taxon>
        <taxon>Actinomadura</taxon>
    </lineage>
</organism>
<proteinExistence type="predicted"/>
<comment type="caution">
    <text evidence="2">The sequence shown here is derived from an EMBL/GenBank/DDBJ whole genome shotgun (WGS) entry which is preliminary data.</text>
</comment>
<evidence type="ECO:0000256" key="1">
    <source>
        <dbReference type="SAM" id="MobiDB-lite"/>
    </source>
</evidence>
<evidence type="ECO:0000313" key="2">
    <source>
        <dbReference type="EMBL" id="GAA2117721.1"/>
    </source>
</evidence>
<reference evidence="2 3" key="1">
    <citation type="journal article" date="2019" name="Int. J. Syst. Evol. Microbiol.">
        <title>The Global Catalogue of Microorganisms (GCM) 10K type strain sequencing project: providing services to taxonomists for standard genome sequencing and annotation.</title>
        <authorList>
            <consortium name="The Broad Institute Genomics Platform"/>
            <consortium name="The Broad Institute Genome Sequencing Center for Infectious Disease"/>
            <person name="Wu L."/>
            <person name="Ma J."/>
        </authorList>
    </citation>
    <scope>NUCLEOTIDE SEQUENCE [LARGE SCALE GENOMIC DNA]</scope>
    <source>
        <strain evidence="2 3">JCM 13850</strain>
    </source>
</reference>